<reference evidence="8" key="1">
    <citation type="submission" date="2019-08" db="EMBL/GenBank/DDBJ databases">
        <title>The improved chromosome-level genome for the pearl oyster Pinctada fucata martensii using PacBio sequencing and Hi-C.</title>
        <authorList>
            <person name="Zheng Z."/>
        </authorList>
    </citation>
    <scope>NUCLEOTIDE SEQUENCE</scope>
    <source>
        <strain evidence="8">ZZ-2019</strain>
        <tissue evidence="8">Adductor muscle</tissue>
    </source>
</reference>
<dbReference type="PROSITE" id="PS50283">
    <property type="entry name" value="NA_SOLUT_SYMP_3"/>
    <property type="match status" value="3"/>
</dbReference>
<evidence type="ECO:0000256" key="5">
    <source>
        <dbReference type="ARBA" id="ARBA00023136"/>
    </source>
</evidence>
<feature type="transmembrane region" description="Helical" evidence="7">
    <location>
        <begin position="1208"/>
        <end position="1234"/>
    </location>
</feature>
<keyword evidence="5 7" id="KW-0472">Membrane</keyword>
<dbReference type="GO" id="GO:0006020">
    <property type="term" value="P:inositol metabolic process"/>
    <property type="evidence" value="ECO:0007669"/>
    <property type="project" value="TreeGrafter"/>
</dbReference>
<dbReference type="PROSITE" id="PS00457">
    <property type="entry name" value="NA_SOLUT_SYMP_2"/>
    <property type="match status" value="1"/>
</dbReference>
<dbReference type="GO" id="GO:0005412">
    <property type="term" value="F:D-glucose:sodium symporter activity"/>
    <property type="evidence" value="ECO:0007669"/>
    <property type="project" value="TreeGrafter"/>
</dbReference>
<dbReference type="GO" id="GO:0015798">
    <property type="term" value="P:myo-inositol transport"/>
    <property type="evidence" value="ECO:0007669"/>
    <property type="project" value="TreeGrafter"/>
</dbReference>
<comment type="subcellular location">
    <subcellularLocation>
        <location evidence="1">Membrane</location>
        <topology evidence="1">Multi-pass membrane protein</topology>
    </subcellularLocation>
</comment>
<feature type="transmembrane region" description="Helical" evidence="7">
    <location>
        <begin position="900"/>
        <end position="924"/>
    </location>
</feature>
<feature type="transmembrane region" description="Helical" evidence="7">
    <location>
        <begin position="720"/>
        <end position="739"/>
    </location>
</feature>
<comment type="caution">
    <text evidence="8">The sequence shown here is derived from an EMBL/GenBank/DDBJ whole genome shotgun (WGS) entry which is preliminary data.</text>
</comment>
<evidence type="ECO:0000256" key="7">
    <source>
        <dbReference type="SAM" id="Phobius"/>
    </source>
</evidence>
<accession>A0AA88YP97</accession>
<feature type="transmembrane region" description="Helical" evidence="7">
    <location>
        <begin position="284"/>
        <end position="301"/>
    </location>
</feature>
<feature type="transmembrane region" description="Helical" evidence="7">
    <location>
        <begin position="1536"/>
        <end position="1554"/>
    </location>
</feature>
<feature type="transmembrane region" description="Helical" evidence="7">
    <location>
        <begin position="220"/>
        <end position="241"/>
    </location>
</feature>
<feature type="transmembrane region" description="Helical" evidence="7">
    <location>
        <begin position="1390"/>
        <end position="1411"/>
    </location>
</feature>
<evidence type="ECO:0000256" key="3">
    <source>
        <dbReference type="ARBA" id="ARBA00022692"/>
    </source>
</evidence>
<sequence length="1776" mass="198871">MSEASRLFKATYKPESRTLSEADLGVVGAYFVIIIGVGLYLGCSLFVSNIGSQHFIGLAGSGAGNGISVGAWELNAIFLLQMLGWLFAPVYIACGVSITNLEFVGGLTAVIYTDTLQALLMVGGSITLTTIAFNNIGGYEGLVKKYPEAMTNESFRIPNTTCHEPDKNAFRMLREADDDYMPWLGFLLGQTPSSIWYWCTDQVIVQRVLAAKSISHAKGATLLAGFIKFSPLFLMVMPGMISRILYPDEVACVDKDICYEVCQTYAGCTNIAYPRLVLGLMPEGVRGLMMAVMIAALMSDLDSIFNSSSTLFTIDIYQRIRKSAKEKERMIVGRIFIVVMVALAIAWVPVVKETQGGQVFIYTVEVANYLSPPFAAIFLLAVLVPRINEKGAFWSMMVALVVGLARMILVFIYKDTGDCLRENPRPSILKDFHYLYFTLFLTILTIIVAVCVSFLTEKPSKEQLHRTTWWTRHDEDEELQENNTDLETGKDNEISLSPLNEMNEHVPEKDDQEETPETINRGAEDIRLKLRMELTNVFIMQIFSTTVGCSLFVSNIGSQHFIGLAGSGAGNGISVGAWELSAIFFLLMLGWLFAPVYFACGVYTMPEYLSKRFGGSRLRIYFAAVSLILYIMTKCSTDLYTGALFIQQSLRWDLYLSISIPGYITGILTLTAFNKIGGYEELVKKYPEAMTNESFRIPNTTCHEPDKNAFRLLREADDDYMPWLGFILGQASGSIWYWCTDQVIVQRVLAAKSISHAKGATLLAGFIKFSPLFLMVMPGMISRILYPDEVACVDKDICYEVCQTYAGCTNIAYPRLVVGLMPEGVRGLMMAVMIASLMSDLDSIFNSSSTLFTIDIYQRIRTSAKEKERMIVGRIFIVVLVAVAIAWVPVVKETQGGQVFIYAVEVMNYLAPPFAVIFLLAVLVPRINEKGAFWSMMVALVVGLARMILVFIYKDTGDCLRENPRPSILKDFHYLYFTLFLTILTIIVAVSVSLLTEKPSKEQLHRTTWWTRHDEDEELQENNTDLEIGKDNQISLSPLNEMNEHVPEKDDEDETTEMTNRAERCNIRWQSCNIAVTPRKINYVEAKVISFVVYLTSECCNSSFRGSQPFRWDLSRFGLAFTTLRLGNCKAMYRSNRATASGYFLAERAMYWFPVGCSLFVSNIGSQHFIGLAGSGAGSGISVGAFEFNIYTMPEYLSKRYGGSRLRITMASISLVIYVITKCSTDLYTGAIFIQQSLRWDLYLSIITLVVLTGILTLTGKGVFVSSLLSVLAKGGLTAVIYTDTLQAMLMIGGGLTLSVMAFTEIGGFKGLIEKYPEAMTNESFRIPNATCHEPDKDAFTMLRGIDDGYMPWLGFAIGQTITSIWYWCADQVIVQRLLASKSISHAKGATLLAGMFKFLPLFFMVMPGMISRILYPDEIGCVDKDICYEVCQSNVACTNVAYPRLVLGIMPEGLRGLMMAVLVAALMSDLDSIFNSSSTLFTIDIYQKIRTKATERERMIVGRLFIILMVVLAIAWVPVVKEMPGGQVFLYTTEITNYVAPPFAVVFLLGIFVPRINEKGAFWSLMVGYVVGITRMVLVLTFRDKGDCTRDDQRPAFLKNFHYMYFTICNSILIATVATVISLLSEKPTKEQLCRTTWWTRTEEKKLPVLNGDQHISEEHDRPINTEEEISLCNLDERGNDLERNGIEKETEKHGTGNKGKGARFKDKILSLLCGFQSDKERAETVRKLEEHLRKVSELKQNPVVRVFLNIGLVTVLSLGLFGYVFFSFYRFKDD</sequence>
<feature type="transmembrane region" description="Helical" evidence="7">
    <location>
        <begin position="577"/>
        <end position="599"/>
    </location>
</feature>
<feature type="transmembrane region" description="Helical" evidence="7">
    <location>
        <begin position="180"/>
        <end position="199"/>
    </location>
</feature>
<protein>
    <submittedName>
        <fullName evidence="8">Uncharacterized protein</fullName>
    </submittedName>
</protein>
<evidence type="ECO:0000256" key="1">
    <source>
        <dbReference type="ARBA" id="ARBA00004141"/>
    </source>
</evidence>
<feature type="transmembrane region" description="Helical" evidence="7">
    <location>
        <begin position="391"/>
        <end position="413"/>
    </location>
</feature>
<proteinExistence type="inferred from homology"/>
<feature type="transmembrane region" description="Helical" evidence="7">
    <location>
        <begin position="331"/>
        <end position="348"/>
    </location>
</feature>
<dbReference type="PANTHER" id="PTHR11819:SF150">
    <property type="entry name" value="SODIUM_MYO-INOSITOL COTRANSPORTER"/>
    <property type="match status" value="1"/>
</dbReference>
<keyword evidence="4 7" id="KW-1133">Transmembrane helix</keyword>
<evidence type="ECO:0000256" key="2">
    <source>
        <dbReference type="ARBA" id="ARBA00006434"/>
    </source>
</evidence>
<feature type="transmembrane region" description="Helical" evidence="7">
    <location>
        <begin position="1561"/>
        <end position="1583"/>
    </location>
</feature>
<feature type="transmembrane region" description="Helical" evidence="7">
    <location>
        <begin position="1603"/>
        <end position="1626"/>
    </location>
</feature>
<feature type="transmembrane region" description="Helical" evidence="7">
    <location>
        <begin position="760"/>
        <end position="781"/>
    </location>
</feature>
<feature type="transmembrane region" description="Helical" evidence="7">
    <location>
        <begin position="537"/>
        <end position="557"/>
    </location>
</feature>
<feature type="transmembrane region" description="Helical" evidence="7">
    <location>
        <begin position="931"/>
        <end position="953"/>
    </location>
</feature>
<name>A0AA88YP97_PINIB</name>
<feature type="transmembrane region" description="Helical" evidence="7">
    <location>
        <begin position="118"/>
        <end position="137"/>
    </location>
</feature>
<dbReference type="InterPro" id="IPR038377">
    <property type="entry name" value="Na/Glc_symporter_sf"/>
</dbReference>
<feature type="transmembrane region" description="Helical" evidence="7">
    <location>
        <begin position="360"/>
        <end position="384"/>
    </location>
</feature>
<keyword evidence="9" id="KW-1185">Reference proteome</keyword>
<feature type="transmembrane region" description="Helical" evidence="7">
    <location>
        <begin position="1246"/>
        <end position="1273"/>
    </location>
</feature>
<gene>
    <name evidence="8" type="ORF">FSP39_013921</name>
</gene>
<feature type="transmembrane region" description="Helical" evidence="7">
    <location>
        <begin position="973"/>
        <end position="996"/>
    </location>
</feature>
<feature type="transmembrane region" description="Helical" evidence="7">
    <location>
        <begin position="1454"/>
        <end position="1471"/>
    </location>
</feature>
<evidence type="ECO:0000313" key="9">
    <source>
        <dbReference type="Proteomes" id="UP001186944"/>
    </source>
</evidence>
<comment type="similarity">
    <text evidence="2">Belongs to the sodium:solute symporter (SSF) (TC 2.A.21) family.</text>
</comment>
<evidence type="ECO:0000256" key="6">
    <source>
        <dbReference type="SAM" id="MobiDB-lite"/>
    </source>
</evidence>
<dbReference type="Gene3D" id="1.20.1730.10">
    <property type="entry name" value="Sodium/glucose cotransporter"/>
    <property type="match status" value="3"/>
</dbReference>
<feature type="transmembrane region" description="Helical" evidence="7">
    <location>
        <begin position="620"/>
        <end position="646"/>
    </location>
</feature>
<feature type="transmembrane region" description="Helical" evidence="7">
    <location>
        <begin position="1285"/>
        <end position="1304"/>
    </location>
</feature>
<dbReference type="GO" id="GO:0005886">
    <property type="term" value="C:plasma membrane"/>
    <property type="evidence" value="ECO:0007669"/>
    <property type="project" value="TreeGrafter"/>
</dbReference>
<feature type="transmembrane region" description="Helical" evidence="7">
    <location>
        <begin position="86"/>
        <end position="111"/>
    </location>
</feature>
<feature type="transmembrane region" description="Helical" evidence="7">
    <location>
        <begin position="1501"/>
        <end position="1521"/>
    </location>
</feature>
<feature type="transmembrane region" description="Helical" evidence="7">
    <location>
        <begin position="1745"/>
        <end position="1768"/>
    </location>
</feature>
<dbReference type="Proteomes" id="UP001186944">
    <property type="component" value="Unassembled WGS sequence"/>
</dbReference>
<dbReference type="PANTHER" id="PTHR11819">
    <property type="entry name" value="SOLUTE CARRIER FAMILY 5"/>
    <property type="match status" value="1"/>
</dbReference>
<feature type="transmembrane region" description="Helical" evidence="7">
    <location>
        <begin position="824"/>
        <end position="841"/>
    </location>
</feature>
<evidence type="ECO:0000256" key="4">
    <source>
        <dbReference type="ARBA" id="ARBA00022989"/>
    </source>
</evidence>
<organism evidence="8 9">
    <name type="scientific">Pinctada imbricata</name>
    <name type="common">Atlantic pearl-oyster</name>
    <name type="synonym">Pinctada martensii</name>
    <dbReference type="NCBI Taxonomy" id="66713"/>
    <lineage>
        <taxon>Eukaryota</taxon>
        <taxon>Metazoa</taxon>
        <taxon>Spiralia</taxon>
        <taxon>Lophotrochozoa</taxon>
        <taxon>Mollusca</taxon>
        <taxon>Bivalvia</taxon>
        <taxon>Autobranchia</taxon>
        <taxon>Pteriomorphia</taxon>
        <taxon>Pterioida</taxon>
        <taxon>Pterioidea</taxon>
        <taxon>Pteriidae</taxon>
        <taxon>Pinctada</taxon>
    </lineage>
</organism>
<dbReference type="NCBIfam" id="TIGR00813">
    <property type="entry name" value="sss"/>
    <property type="match status" value="3"/>
</dbReference>
<evidence type="ECO:0000313" key="8">
    <source>
        <dbReference type="EMBL" id="KAK3102789.1"/>
    </source>
</evidence>
<dbReference type="Pfam" id="PF00474">
    <property type="entry name" value="SSF"/>
    <property type="match status" value="3"/>
</dbReference>
<feature type="region of interest" description="Disordered" evidence="6">
    <location>
        <begin position="499"/>
        <end position="520"/>
    </location>
</feature>
<feature type="transmembrane region" description="Helical" evidence="7">
    <location>
        <begin position="1350"/>
        <end position="1369"/>
    </location>
</feature>
<feature type="transmembrane region" description="Helical" evidence="7">
    <location>
        <begin position="27"/>
        <end position="48"/>
    </location>
</feature>
<feature type="transmembrane region" description="Helical" evidence="7">
    <location>
        <begin position="433"/>
        <end position="456"/>
    </location>
</feature>
<feature type="transmembrane region" description="Helical" evidence="7">
    <location>
        <begin position="871"/>
        <end position="888"/>
    </location>
</feature>
<dbReference type="EMBL" id="VSWD01000005">
    <property type="protein sequence ID" value="KAK3102789.1"/>
    <property type="molecule type" value="Genomic_DNA"/>
</dbReference>
<keyword evidence="3 7" id="KW-0812">Transmembrane</keyword>
<dbReference type="InterPro" id="IPR001734">
    <property type="entry name" value="Na/solute_symporter"/>
</dbReference>
<feature type="transmembrane region" description="Helical" evidence="7">
    <location>
        <begin position="55"/>
        <end position="80"/>
    </location>
</feature>
<dbReference type="InterPro" id="IPR018212">
    <property type="entry name" value="Na/solute_symporter_CS"/>
</dbReference>